<protein>
    <submittedName>
        <fullName evidence="1">Uncharacterized protein</fullName>
    </submittedName>
</protein>
<gene>
    <name evidence="1" type="ORF">AVDCRST_MAG33-2224</name>
</gene>
<dbReference type="EMBL" id="CADCWK010000252">
    <property type="protein sequence ID" value="CAA9567839.1"/>
    <property type="molecule type" value="Genomic_DNA"/>
</dbReference>
<sequence>MNEPRPSQQSTGDQIIIRDLDVAVLPSATRPSIQIDHLLVIVPELALRSLVASAASRAGVNATGTLSGDLISVAVSVSLLRLTATFSPSVADGRLILEPRGGLPGWLLGRAAPVVSRTAGLTMSPNGRITVDPTALAPPGVRFRRGFTGVQIDRGQLRFSFG</sequence>
<evidence type="ECO:0000313" key="1">
    <source>
        <dbReference type="EMBL" id="CAA9567839.1"/>
    </source>
</evidence>
<dbReference type="AlphaFoldDB" id="A0A6J4V4H2"/>
<proteinExistence type="predicted"/>
<organism evidence="1">
    <name type="scientific">uncultured Thermomicrobiales bacterium</name>
    <dbReference type="NCBI Taxonomy" id="1645740"/>
    <lineage>
        <taxon>Bacteria</taxon>
        <taxon>Pseudomonadati</taxon>
        <taxon>Thermomicrobiota</taxon>
        <taxon>Thermomicrobia</taxon>
        <taxon>Thermomicrobiales</taxon>
        <taxon>environmental samples</taxon>
    </lineage>
</organism>
<reference evidence="1" key="1">
    <citation type="submission" date="2020-02" db="EMBL/GenBank/DDBJ databases">
        <authorList>
            <person name="Meier V. D."/>
        </authorList>
    </citation>
    <scope>NUCLEOTIDE SEQUENCE</scope>
    <source>
        <strain evidence="1">AVDCRST_MAG33</strain>
    </source>
</reference>
<name>A0A6J4V4H2_9BACT</name>
<accession>A0A6J4V4H2</accession>